<keyword evidence="2" id="KW-1185">Reference proteome</keyword>
<dbReference type="NCBIfam" id="TIGR04183">
    <property type="entry name" value="Por_Secre_tail"/>
    <property type="match status" value="1"/>
</dbReference>
<proteinExistence type="predicted"/>
<reference evidence="1 2" key="1">
    <citation type="submission" date="2020-05" db="EMBL/GenBank/DDBJ databases">
        <title>Complete genome sequence of Hymenobacter sp. TS19 in Coasted Sand Dune.</title>
        <authorList>
            <person name="Lee J.-H."/>
            <person name="Jung J.-H."/>
            <person name="Jeong S."/>
            <person name="Zhao L."/>
            <person name="Kim M.-K."/>
            <person name="Seo H.-S."/>
            <person name="Lim S."/>
        </authorList>
    </citation>
    <scope>NUCLEOTIDE SEQUENCE [LARGE SCALE GENOMIC DNA]</scope>
    <source>
        <strain evidence="1 2">TS19</strain>
    </source>
</reference>
<dbReference type="KEGG" id="hts:HMJ29_04165"/>
<evidence type="ECO:0000313" key="1">
    <source>
        <dbReference type="EMBL" id="QJX46173.1"/>
    </source>
</evidence>
<accession>A0A6M6BG09</accession>
<sequence length="264" mass="29803">MRTSAFLGLPLLVLLGCESPSTTFDAFHIRHPQNLEKVLGSRLHLVSARDTLDLQVQYNPVSKRNIITRSGTPDTLLNAWAFRYKQLYYVVQPNNGTAYWVHAMRIRGNEVQGLATGWEQMLDLSEAVKQGGFSGLVRYQSLTRDSSRLQFDVRQLRDFYTTEIDSFTVYRVATAAVRHPPSDTQEAPVLYPNPAQHYTTVRFPEPGKRTVQLFTPTGQCVYRIETVAHTLTLPLSQLPVGQYTVRADGLRGQKASALHLLISR</sequence>
<dbReference type="EMBL" id="CP053538">
    <property type="protein sequence ID" value="QJX46173.1"/>
    <property type="molecule type" value="Genomic_DNA"/>
</dbReference>
<dbReference type="AlphaFoldDB" id="A0A6M6BG09"/>
<dbReference type="Proteomes" id="UP000501623">
    <property type="component" value="Chromosome"/>
</dbReference>
<evidence type="ECO:0000313" key="2">
    <source>
        <dbReference type="Proteomes" id="UP000501623"/>
    </source>
</evidence>
<dbReference type="RefSeq" id="WP_171590283.1">
    <property type="nucleotide sequence ID" value="NZ_CP053538.1"/>
</dbReference>
<protein>
    <submittedName>
        <fullName evidence="1">T9SS type A sorting domain-containing protein</fullName>
    </submittedName>
</protein>
<name>A0A6M6BG09_9BACT</name>
<dbReference type="PROSITE" id="PS51257">
    <property type="entry name" value="PROKAR_LIPOPROTEIN"/>
    <property type="match status" value="1"/>
</dbReference>
<organism evidence="1 2">
    <name type="scientific">Hymenobacter taeanensis</name>
    <dbReference type="NCBI Taxonomy" id="2735321"/>
    <lineage>
        <taxon>Bacteria</taxon>
        <taxon>Pseudomonadati</taxon>
        <taxon>Bacteroidota</taxon>
        <taxon>Cytophagia</taxon>
        <taxon>Cytophagales</taxon>
        <taxon>Hymenobacteraceae</taxon>
        <taxon>Hymenobacter</taxon>
    </lineage>
</organism>
<dbReference type="InterPro" id="IPR026444">
    <property type="entry name" value="Secre_tail"/>
</dbReference>
<gene>
    <name evidence="1" type="ORF">HMJ29_04165</name>
</gene>